<name>A0A0B7BFR1_9EUPU</name>
<keyword evidence="1" id="KW-0812">Transmembrane</keyword>
<keyword evidence="1" id="KW-0472">Membrane</keyword>
<accession>A0A0B7BFR1</accession>
<dbReference type="AlphaFoldDB" id="A0A0B7BFR1"/>
<protein>
    <submittedName>
        <fullName evidence="2">Uncharacterized protein</fullName>
    </submittedName>
</protein>
<gene>
    <name evidence="2" type="primary">ORF184605</name>
</gene>
<keyword evidence="1" id="KW-1133">Transmembrane helix</keyword>
<proteinExistence type="predicted"/>
<feature type="non-terminal residue" evidence="2">
    <location>
        <position position="70"/>
    </location>
</feature>
<evidence type="ECO:0000313" key="2">
    <source>
        <dbReference type="EMBL" id="CEK91732.1"/>
    </source>
</evidence>
<reference evidence="2" key="1">
    <citation type="submission" date="2014-12" db="EMBL/GenBank/DDBJ databases">
        <title>Insight into the proteome of Arion vulgaris.</title>
        <authorList>
            <person name="Aradska J."/>
            <person name="Bulat T."/>
            <person name="Smidak R."/>
            <person name="Sarate P."/>
            <person name="Gangsoo J."/>
            <person name="Sialana F."/>
            <person name="Bilban M."/>
            <person name="Lubec G."/>
        </authorList>
    </citation>
    <scope>NUCLEOTIDE SEQUENCE</scope>
    <source>
        <tissue evidence="2">Skin</tissue>
    </source>
</reference>
<sequence>MYNLSHLYRRSIVKCFTVTTSQFSLVSLVFHFIHDSTDSQTHYARLYLMNQLRKEYCQQRQTSTQSCLEA</sequence>
<dbReference type="EMBL" id="HACG01044867">
    <property type="protein sequence ID" value="CEK91732.1"/>
    <property type="molecule type" value="Transcribed_RNA"/>
</dbReference>
<evidence type="ECO:0000256" key="1">
    <source>
        <dbReference type="SAM" id="Phobius"/>
    </source>
</evidence>
<feature type="transmembrane region" description="Helical" evidence="1">
    <location>
        <begin position="12"/>
        <end position="33"/>
    </location>
</feature>
<organism evidence="2">
    <name type="scientific">Arion vulgaris</name>
    <dbReference type="NCBI Taxonomy" id="1028688"/>
    <lineage>
        <taxon>Eukaryota</taxon>
        <taxon>Metazoa</taxon>
        <taxon>Spiralia</taxon>
        <taxon>Lophotrochozoa</taxon>
        <taxon>Mollusca</taxon>
        <taxon>Gastropoda</taxon>
        <taxon>Heterobranchia</taxon>
        <taxon>Euthyneura</taxon>
        <taxon>Panpulmonata</taxon>
        <taxon>Eupulmonata</taxon>
        <taxon>Stylommatophora</taxon>
        <taxon>Helicina</taxon>
        <taxon>Arionoidea</taxon>
        <taxon>Arionidae</taxon>
        <taxon>Arion</taxon>
    </lineage>
</organism>